<organism evidence="2 3">
    <name type="scientific">Schizopora paradoxa</name>
    <dbReference type="NCBI Taxonomy" id="27342"/>
    <lineage>
        <taxon>Eukaryota</taxon>
        <taxon>Fungi</taxon>
        <taxon>Dikarya</taxon>
        <taxon>Basidiomycota</taxon>
        <taxon>Agaricomycotina</taxon>
        <taxon>Agaricomycetes</taxon>
        <taxon>Hymenochaetales</taxon>
        <taxon>Schizoporaceae</taxon>
        <taxon>Schizopora</taxon>
    </lineage>
</organism>
<feature type="region of interest" description="Disordered" evidence="1">
    <location>
        <begin position="82"/>
        <end position="129"/>
    </location>
</feature>
<feature type="compositionally biased region" description="Low complexity" evidence="1">
    <location>
        <begin position="82"/>
        <end position="119"/>
    </location>
</feature>
<dbReference type="AlphaFoldDB" id="A0A0H2S1X0"/>
<dbReference type="EMBL" id="KQ085895">
    <property type="protein sequence ID" value="KLO18340.1"/>
    <property type="molecule type" value="Genomic_DNA"/>
</dbReference>
<dbReference type="InParanoid" id="A0A0H2S1X0"/>
<gene>
    <name evidence="2" type="ORF">SCHPADRAFT_936209</name>
</gene>
<proteinExistence type="predicted"/>
<name>A0A0H2S1X0_9AGAM</name>
<evidence type="ECO:0000313" key="3">
    <source>
        <dbReference type="Proteomes" id="UP000053477"/>
    </source>
</evidence>
<dbReference type="OrthoDB" id="3362246at2759"/>
<sequence length="169" mass="16122">MTNGSFASLQHPTSFVVDGNNPSTTLENIGQVNGTSFSFVVNFASGTSLELNLRDSTGAAAASGAFPVQAGTSSACVSTSASAGSSTTGSTASTTAGGSSTTSDTSSASSTTTTDSTSGHALITSGSFATPTTPTSNAAAGLTAQFSELGVAAGVVGAVMAAFALQIVG</sequence>
<keyword evidence="3" id="KW-1185">Reference proteome</keyword>
<evidence type="ECO:0000313" key="2">
    <source>
        <dbReference type="EMBL" id="KLO18340.1"/>
    </source>
</evidence>
<evidence type="ECO:0000256" key="1">
    <source>
        <dbReference type="SAM" id="MobiDB-lite"/>
    </source>
</evidence>
<accession>A0A0H2S1X0</accession>
<protein>
    <submittedName>
        <fullName evidence="2">Uncharacterized protein</fullName>
    </submittedName>
</protein>
<dbReference type="STRING" id="27342.A0A0H2S1X0"/>
<reference evidence="2 3" key="1">
    <citation type="submission" date="2015-04" db="EMBL/GenBank/DDBJ databases">
        <title>Complete genome sequence of Schizopora paradoxa KUC8140, a cosmopolitan wood degrader in East Asia.</title>
        <authorList>
            <consortium name="DOE Joint Genome Institute"/>
            <person name="Min B."/>
            <person name="Park H."/>
            <person name="Jang Y."/>
            <person name="Kim J.-J."/>
            <person name="Kim K.H."/>
            <person name="Pangilinan J."/>
            <person name="Lipzen A."/>
            <person name="Riley R."/>
            <person name="Grigoriev I.V."/>
            <person name="Spatafora J.W."/>
            <person name="Choi I.-G."/>
        </authorList>
    </citation>
    <scope>NUCLEOTIDE SEQUENCE [LARGE SCALE GENOMIC DNA]</scope>
    <source>
        <strain evidence="2 3">KUC8140</strain>
    </source>
</reference>
<dbReference type="Proteomes" id="UP000053477">
    <property type="component" value="Unassembled WGS sequence"/>
</dbReference>